<dbReference type="AlphaFoldDB" id="A0A183NPC6"/>
<dbReference type="Pfam" id="PF23579">
    <property type="entry name" value="ARM_TBCD"/>
    <property type="match status" value="1"/>
</dbReference>
<organism evidence="1 2">
    <name type="scientific">Schistosoma mattheei</name>
    <dbReference type="NCBI Taxonomy" id="31246"/>
    <lineage>
        <taxon>Eukaryota</taxon>
        <taxon>Metazoa</taxon>
        <taxon>Spiralia</taxon>
        <taxon>Lophotrochozoa</taxon>
        <taxon>Platyhelminthes</taxon>
        <taxon>Trematoda</taxon>
        <taxon>Digenea</taxon>
        <taxon>Strigeidida</taxon>
        <taxon>Schistosomatoidea</taxon>
        <taxon>Schistosomatidae</taxon>
        <taxon>Schistosoma</taxon>
    </lineage>
</organism>
<gene>
    <name evidence="1" type="ORF">SMTD_LOCUS3961</name>
</gene>
<evidence type="ECO:0000313" key="2">
    <source>
        <dbReference type="Proteomes" id="UP000269396"/>
    </source>
</evidence>
<dbReference type="EMBL" id="UZAL01008957">
    <property type="protein sequence ID" value="VDP01139.1"/>
    <property type="molecule type" value="Genomic_DNA"/>
</dbReference>
<sequence length="81" mass="9041">MVPFNLENLDSFGKKPIIERVIDLAKLHLFQDERTQEAAAFLLAHTVTRPDALHAQLPSIISFAIKNLGFTDGKCEAFGFL</sequence>
<proteinExistence type="predicted"/>
<reference evidence="1 2" key="1">
    <citation type="submission" date="2018-11" db="EMBL/GenBank/DDBJ databases">
        <authorList>
            <consortium name="Pathogen Informatics"/>
        </authorList>
    </citation>
    <scope>NUCLEOTIDE SEQUENCE [LARGE SCALE GENOMIC DNA]</scope>
    <source>
        <strain>Denwood</strain>
        <strain evidence="2">Zambia</strain>
    </source>
</reference>
<accession>A0A183NPC6</accession>
<protein>
    <submittedName>
        <fullName evidence="1">Uncharacterized protein</fullName>
    </submittedName>
</protein>
<name>A0A183NPC6_9TREM</name>
<evidence type="ECO:0000313" key="1">
    <source>
        <dbReference type="EMBL" id="VDP01139.1"/>
    </source>
</evidence>
<keyword evidence="2" id="KW-1185">Reference proteome</keyword>
<dbReference type="Proteomes" id="UP000269396">
    <property type="component" value="Unassembled WGS sequence"/>
</dbReference>
<dbReference type="STRING" id="31246.A0A183NPC6"/>